<dbReference type="eggNOG" id="ENOG502QQ16">
    <property type="taxonomic scope" value="Eukaryota"/>
</dbReference>
<dbReference type="VEuPathDB" id="FungiDB:CD36_44410"/>
<keyword evidence="8" id="KW-0333">Golgi apparatus</keyword>
<reference evidence="12 13" key="1">
    <citation type="journal article" date="2009" name="Genome Res.">
        <title>Comparative genomics of the fungal pathogens Candida dubliniensis and Candida albicans.</title>
        <authorList>
            <person name="Jackson A.P."/>
            <person name="Gamble J.A."/>
            <person name="Yeomans T."/>
            <person name="Moran G.P."/>
            <person name="Saunders D."/>
            <person name="Harris D."/>
            <person name="Aslett M."/>
            <person name="Barrell J.F."/>
            <person name="Butler G."/>
            <person name="Citiulo F."/>
            <person name="Coleman D.C."/>
            <person name="de Groot P.W.J."/>
            <person name="Goodwin T.J."/>
            <person name="Quail M.A."/>
            <person name="McQuillan J."/>
            <person name="Munro C.A."/>
            <person name="Pain A."/>
            <person name="Poulter R.T."/>
            <person name="Rajandream M.A."/>
            <person name="Renauld H."/>
            <person name="Spiering M.J."/>
            <person name="Tivey A."/>
            <person name="Gow N.A.R."/>
            <person name="Barrell B."/>
            <person name="Sullivan D.J."/>
            <person name="Berriman M."/>
        </authorList>
    </citation>
    <scope>NUCLEOTIDE SEQUENCE [LARGE SCALE GENOMIC DNA]</scope>
    <source>
        <strain evidence="13">CD36 / ATCC MYA-646 / CBS 7987 / NCPF 3949 / NRRL Y-17841</strain>
    </source>
</reference>
<gene>
    <name evidence="11" type="ordered locus">Cd36_44410</name>
    <name evidence="12" type="ORF">CD36_44410</name>
</gene>
<dbReference type="KEGG" id="cdu:CD36_44410"/>
<name>B9WGD9_CANDC</name>
<evidence type="ECO:0000313" key="11">
    <source>
        <dbReference type="CGD" id="CAL0000166647"/>
    </source>
</evidence>
<dbReference type="GO" id="GO:0046354">
    <property type="term" value="P:mannan biosynthetic process"/>
    <property type="evidence" value="ECO:0007669"/>
    <property type="project" value="UniProtKB-ARBA"/>
</dbReference>
<keyword evidence="7" id="KW-1133">Transmembrane helix</keyword>
<dbReference type="EMBL" id="FM992691">
    <property type="protein sequence ID" value="CAX42313.1"/>
    <property type="molecule type" value="Genomic_DNA"/>
</dbReference>
<evidence type="ECO:0000313" key="12">
    <source>
        <dbReference type="EMBL" id="CAX42313.1"/>
    </source>
</evidence>
<dbReference type="UniPathway" id="UPA00378"/>
<dbReference type="CGD" id="CAL0000166647">
    <property type="gene designation" value="Cd36_44410"/>
</dbReference>
<dbReference type="HOGENOM" id="CLU_013298_1_2_1"/>
<evidence type="ECO:0000256" key="3">
    <source>
        <dbReference type="ARBA" id="ARBA00009105"/>
    </source>
</evidence>
<sequence>MSSIFKERRRALLKPKPIIICLCLLSIFFTQLTKYQYQSLADDSQPTIAPHHSSLKSPQHNSTRSSSPIAPPKSLNKLTSQEFWEHIFNIFENNKFDDGLKPLIKYTPQEQQLTTKIKTREWLLSKAKIFHKDTIMQYHESVVHNLPSKLPKSIYTPNTYGIVTIGGNFYSWMAYIQLLQLRKLGSKLPVEILIPSIEDYYKESHFCDHVLPQHNARCILVPEKLGFNVAKHWKFSSYQFKALALCLSSFQHVLILDSDNVVLSKPENVFDSPVYRDNGMVLWPDYWERTISPEWYDIIGRPVVGNKQVRSGRFPVNIHNLLTHELEFEETRFHDLEGALPDLSTESGQVMFNKKTHGKVMLMVLYYNIFGPEIYYKLFSLGALGEGDKDTFAAAALACGEKYYQVASSIRTLGYFDSTPGGGFQGMAMAQKNPQLDYQLFQKTKKNFKDIHLDWDNEAKDQFSANNKIPIFTMHCNMKKINPAAYMKNEKIANINEKRMNVRFYSNFKFKLNDDDIYNPKKEQEKEKEESKKDKTKNDPNEVDFELSRWKIVSEILCDQKITFEFLKDDNMEEVCQFVKNTIAWLEKEK</sequence>
<dbReference type="InterPro" id="IPR022751">
    <property type="entry name" value="Alpha_mannosyltransferase"/>
</dbReference>
<evidence type="ECO:0000313" key="13">
    <source>
        <dbReference type="Proteomes" id="UP000002605"/>
    </source>
</evidence>
<evidence type="ECO:0000256" key="10">
    <source>
        <dbReference type="SAM" id="MobiDB-lite"/>
    </source>
</evidence>
<evidence type="ECO:0000256" key="4">
    <source>
        <dbReference type="ARBA" id="ARBA00022679"/>
    </source>
</evidence>
<dbReference type="GO" id="GO:0000026">
    <property type="term" value="F:alpha-1,2-mannosyltransferase activity"/>
    <property type="evidence" value="ECO:0007669"/>
    <property type="project" value="TreeGrafter"/>
</dbReference>
<organism evidence="12 13">
    <name type="scientific">Candida dubliniensis (strain CD36 / ATCC MYA-646 / CBS 7987 / NCPF 3949 / NRRL Y-17841)</name>
    <name type="common">Yeast</name>
    <dbReference type="NCBI Taxonomy" id="573826"/>
    <lineage>
        <taxon>Eukaryota</taxon>
        <taxon>Fungi</taxon>
        <taxon>Dikarya</taxon>
        <taxon>Ascomycota</taxon>
        <taxon>Saccharomycotina</taxon>
        <taxon>Pichiomycetes</taxon>
        <taxon>Debaryomycetaceae</taxon>
        <taxon>Candida/Lodderomyces clade</taxon>
        <taxon>Candida</taxon>
    </lineage>
</organism>
<evidence type="ECO:0000256" key="7">
    <source>
        <dbReference type="ARBA" id="ARBA00022989"/>
    </source>
</evidence>
<protein>
    <submittedName>
        <fullName evidence="12">Alpha-1,2-mannosyltransferase, putative</fullName>
    </submittedName>
</protein>
<comment type="similarity">
    <text evidence="3">Belongs to the MNN1/MNT family.</text>
</comment>
<keyword evidence="9" id="KW-0472">Membrane</keyword>
<dbReference type="GeneID" id="8047927"/>
<feature type="compositionally biased region" description="Polar residues" evidence="10">
    <location>
        <begin position="55"/>
        <end position="68"/>
    </location>
</feature>
<dbReference type="CAZy" id="GT71">
    <property type="family name" value="Glycosyltransferase Family 71"/>
</dbReference>
<dbReference type="AlphaFoldDB" id="B9WGD9"/>
<keyword evidence="13" id="KW-1185">Reference proteome</keyword>
<evidence type="ECO:0000256" key="2">
    <source>
        <dbReference type="ARBA" id="ARBA00004922"/>
    </source>
</evidence>
<feature type="region of interest" description="Disordered" evidence="10">
    <location>
        <begin position="519"/>
        <end position="540"/>
    </location>
</feature>
<evidence type="ECO:0000256" key="5">
    <source>
        <dbReference type="ARBA" id="ARBA00022692"/>
    </source>
</evidence>
<feature type="region of interest" description="Disordered" evidence="10">
    <location>
        <begin position="48"/>
        <end position="74"/>
    </location>
</feature>
<dbReference type="PANTHER" id="PTHR31646">
    <property type="entry name" value="ALPHA-1,2-MANNOSYLTRANSFERASE MNN2"/>
    <property type="match status" value="1"/>
</dbReference>
<dbReference type="SUPFAM" id="SSF53448">
    <property type="entry name" value="Nucleotide-diphospho-sugar transferases"/>
    <property type="match status" value="1"/>
</dbReference>
<evidence type="ECO:0000256" key="1">
    <source>
        <dbReference type="ARBA" id="ARBA00004323"/>
    </source>
</evidence>
<proteinExistence type="inferred from homology"/>
<keyword evidence="4" id="KW-0808">Transferase</keyword>
<evidence type="ECO:0000256" key="6">
    <source>
        <dbReference type="ARBA" id="ARBA00022968"/>
    </source>
</evidence>
<keyword evidence="5" id="KW-0812">Transmembrane</keyword>
<keyword evidence="6" id="KW-0735">Signal-anchor</keyword>
<comment type="subcellular location">
    <subcellularLocation>
        <location evidence="1">Golgi apparatus membrane</location>
        <topology evidence="1">Single-pass type II membrane protein</topology>
    </subcellularLocation>
</comment>
<dbReference type="Pfam" id="PF11051">
    <property type="entry name" value="Mannosyl_trans3"/>
    <property type="match status" value="1"/>
</dbReference>
<comment type="pathway">
    <text evidence="2">Protein modification; protein glycosylation.</text>
</comment>
<dbReference type="OrthoDB" id="430354at2759"/>
<dbReference type="RefSeq" id="XP_002420093.1">
    <property type="nucleotide sequence ID" value="XM_002420048.1"/>
</dbReference>
<dbReference type="PANTHER" id="PTHR31646:SF1">
    <property type="entry name" value="ALPHA-1,2-MANNOSYLTRANSFERASE MNN2"/>
    <property type="match status" value="1"/>
</dbReference>
<dbReference type="InterPro" id="IPR029044">
    <property type="entry name" value="Nucleotide-diphossugar_trans"/>
</dbReference>
<evidence type="ECO:0000256" key="8">
    <source>
        <dbReference type="ARBA" id="ARBA00023034"/>
    </source>
</evidence>
<dbReference type="Proteomes" id="UP000002605">
    <property type="component" value="Chromosome 4"/>
</dbReference>
<dbReference type="GO" id="GO:0000139">
    <property type="term" value="C:Golgi membrane"/>
    <property type="evidence" value="ECO:0007669"/>
    <property type="project" value="UniProtKB-SubCell"/>
</dbReference>
<evidence type="ECO:0000256" key="9">
    <source>
        <dbReference type="ARBA" id="ARBA00023136"/>
    </source>
</evidence>
<accession>B9WGD9</accession>